<dbReference type="InterPro" id="IPR033845">
    <property type="entry name" value="AbgA"/>
</dbReference>
<feature type="binding site" evidence="1">
    <location>
        <position position="152"/>
    </location>
    <ligand>
        <name>Mn(2+)</name>
        <dbReference type="ChEBI" id="CHEBI:29035"/>
        <label>2</label>
    </ligand>
</feature>
<feature type="binding site" evidence="1">
    <location>
        <position position="212"/>
    </location>
    <ligand>
        <name>Mn(2+)</name>
        <dbReference type="ChEBI" id="CHEBI:29035"/>
        <label>2</label>
    </ligand>
</feature>
<keyword evidence="1" id="KW-0464">Manganese</keyword>
<gene>
    <name evidence="3" type="primary">abgA</name>
    <name evidence="3" type="ORF">CLLI_11080</name>
</gene>
<dbReference type="PANTHER" id="PTHR30575">
    <property type="entry name" value="PEPTIDASE M20"/>
    <property type="match status" value="1"/>
</dbReference>
<feature type="domain" description="Peptidase M20 dimerisation" evidence="2">
    <location>
        <begin position="235"/>
        <end position="324"/>
    </location>
</feature>
<dbReference type="OrthoDB" id="9776731at2"/>
<dbReference type="NCBIfam" id="TIGR01891">
    <property type="entry name" value="amidohydrolases"/>
    <property type="match status" value="1"/>
</dbReference>
<dbReference type="SUPFAM" id="SSF53187">
    <property type="entry name" value="Zn-dependent exopeptidases"/>
    <property type="match status" value="1"/>
</dbReference>
<keyword evidence="4" id="KW-1185">Reference proteome</keyword>
<name>A0A2T0B5J2_9CLOT</name>
<keyword evidence="1" id="KW-0479">Metal-binding</keyword>
<evidence type="ECO:0000259" key="2">
    <source>
        <dbReference type="Pfam" id="PF07687"/>
    </source>
</evidence>
<dbReference type="GO" id="GO:0005737">
    <property type="term" value="C:cytoplasm"/>
    <property type="evidence" value="ECO:0007669"/>
    <property type="project" value="TreeGrafter"/>
</dbReference>
<dbReference type="InterPro" id="IPR036264">
    <property type="entry name" value="Bact_exopeptidase_dim_dom"/>
</dbReference>
<dbReference type="GO" id="GO:0046872">
    <property type="term" value="F:metal ion binding"/>
    <property type="evidence" value="ECO:0007669"/>
    <property type="project" value="UniProtKB-KW"/>
</dbReference>
<sequence length="440" mass="48420">MEADYENISKFIDKLESEMVSLRRDFHKYPESGWTEFRTASKIANYLENLGLEIRLGEEILDKKSMMGLPSKEELERHIERALNQGGVEKYIDKMHGGFTGVVGILDTKVPGPTTAFRFDIDANDGIENCSLDHRPAKEGFLSVNNGAMHSCGHDGHAAIGLILAKVLKNIEKQLIGKIIFIFQPAEEGVRGAYAMVNSGLLDNVNYFLTGHIGFASNKLGQIVCNTDGFLSTTKFDVSFKGKSSHAGASPQNGKNALLGAATAVLNLHTLCQHEEGAVRINVGVLNAGTGRNVVPEYADMKLETRGESNNLNQYVTDRAMDIIKGAAIMYDLDYNVKIVGKAQKGKSDEELSKLVAEQAKRIDEIHEIVEHAKLTGSEDATYMMNRVQENGGKAVYLMFGTKRTADHHNSSFDFDERVLKIAVKVYAFSAIKINGRGEI</sequence>
<dbReference type="AlphaFoldDB" id="A0A2T0B5J2"/>
<dbReference type="SUPFAM" id="SSF55031">
    <property type="entry name" value="Bacterial exopeptidase dimerisation domain"/>
    <property type="match status" value="1"/>
</dbReference>
<accession>A0A2T0B5J2</accession>
<dbReference type="GO" id="GO:0046657">
    <property type="term" value="P:folic acid catabolic process"/>
    <property type="evidence" value="ECO:0007669"/>
    <property type="project" value="TreeGrafter"/>
</dbReference>
<dbReference type="RefSeq" id="WP_106063248.1">
    <property type="nucleotide sequence ID" value="NZ_PVXO01000032.1"/>
</dbReference>
<comment type="caution">
    <text evidence="3">The sequence shown here is derived from an EMBL/GenBank/DDBJ whole genome shotgun (WGS) entry which is preliminary data.</text>
</comment>
<dbReference type="InterPro" id="IPR002933">
    <property type="entry name" value="Peptidase_M20"/>
</dbReference>
<evidence type="ECO:0000313" key="3">
    <source>
        <dbReference type="EMBL" id="PRR79067.1"/>
    </source>
</evidence>
<protein>
    <submittedName>
        <fullName evidence="3">p-aminobenzoyl-glutamate hydrolase subunit A</fullName>
        <ecNumber evidence="3">3.5.1.-</ecNumber>
    </submittedName>
</protein>
<dbReference type="InterPro" id="IPR017439">
    <property type="entry name" value="Amidohydrolase"/>
</dbReference>
<evidence type="ECO:0000256" key="1">
    <source>
        <dbReference type="PIRSR" id="PIRSR005962-1"/>
    </source>
</evidence>
<dbReference type="PIRSF" id="PIRSF005962">
    <property type="entry name" value="Pept_M20D_amidohydro"/>
    <property type="match status" value="1"/>
</dbReference>
<dbReference type="Proteomes" id="UP000239706">
    <property type="component" value="Unassembled WGS sequence"/>
</dbReference>
<dbReference type="PANTHER" id="PTHR30575:SF3">
    <property type="entry name" value="PEPTIDASE M20 DIMERISATION DOMAIN-CONTAINING PROTEIN"/>
    <property type="match status" value="1"/>
</dbReference>
<dbReference type="GO" id="GO:0016805">
    <property type="term" value="F:dipeptidase activity"/>
    <property type="evidence" value="ECO:0007669"/>
    <property type="project" value="TreeGrafter"/>
</dbReference>
<dbReference type="InterPro" id="IPR011650">
    <property type="entry name" value="Peptidase_M20_dimer"/>
</dbReference>
<dbReference type="EMBL" id="PVXO01000032">
    <property type="protein sequence ID" value="PRR79067.1"/>
    <property type="molecule type" value="Genomic_DNA"/>
</dbReference>
<feature type="binding site" evidence="1">
    <location>
        <position position="409"/>
    </location>
    <ligand>
        <name>Mn(2+)</name>
        <dbReference type="ChEBI" id="CHEBI:29035"/>
        <label>2</label>
    </ligand>
</feature>
<dbReference type="EC" id="3.5.1.-" evidence="3"/>
<proteinExistence type="predicted"/>
<dbReference type="Gene3D" id="3.40.630.10">
    <property type="entry name" value="Zn peptidases"/>
    <property type="match status" value="2"/>
</dbReference>
<dbReference type="InterPro" id="IPR052030">
    <property type="entry name" value="Peptidase_M20/M20A_hydrolases"/>
</dbReference>
<dbReference type="Pfam" id="PF01546">
    <property type="entry name" value="Peptidase_M20"/>
    <property type="match status" value="1"/>
</dbReference>
<feature type="binding site" evidence="1">
    <location>
        <position position="188"/>
    </location>
    <ligand>
        <name>Mn(2+)</name>
        <dbReference type="ChEBI" id="CHEBI:29035"/>
        <label>2</label>
    </ligand>
</feature>
<comment type="cofactor">
    <cofactor evidence="1">
        <name>Mn(2+)</name>
        <dbReference type="ChEBI" id="CHEBI:29035"/>
    </cofactor>
    <text evidence="1">The Mn(2+) ion enhances activity.</text>
</comment>
<keyword evidence="3" id="KW-0378">Hydrolase</keyword>
<feature type="binding site" evidence="1">
    <location>
        <position position="154"/>
    </location>
    <ligand>
        <name>Mn(2+)</name>
        <dbReference type="ChEBI" id="CHEBI:29035"/>
        <label>2</label>
    </ligand>
</feature>
<dbReference type="GO" id="GO:0071713">
    <property type="term" value="F:para-aminobenzoyl-glutamate hydrolase activity"/>
    <property type="evidence" value="ECO:0007669"/>
    <property type="project" value="TreeGrafter"/>
</dbReference>
<organism evidence="3 4">
    <name type="scientific">Clostridium liquoris</name>
    <dbReference type="NCBI Taxonomy" id="1289519"/>
    <lineage>
        <taxon>Bacteria</taxon>
        <taxon>Bacillati</taxon>
        <taxon>Bacillota</taxon>
        <taxon>Clostridia</taxon>
        <taxon>Eubacteriales</taxon>
        <taxon>Clostridiaceae</taxon>
        <taxon>Clostridium</taxon>
    </lineage>
</organism>
<dbReference type="Pfam" id="PF07687">
    <property type="entry name" value="M20_dimer"/>
    <property type="match status" value="1"/>
</dbReference>
<dbReference type="CDD" id="cd05665">
    <property type="entry name" value="M20_Acy1_IAAspH"/>
    <property type="match status" value="1"/>
</dbReference>
<evidence type="ECO:0000313" key="4">
    <source>
        <dbReference type="Proteomes" id="UP000239706"/>
    </source>
</evidence>
<reference evidence="3 4" key="1">
    <citation type="submission" date="2018-03" db="EMBL/GenBank/DDBJ databases">
        <title>Genome sequence of Clostridium liquoris DSM 100320.</title>
        <authorList>
            <person name="Poehlein A."/>
            <person name="Daniel R."/>
        </authorList>
    </citation>
    <scope>NUCLEOTIDE SEQUENCE [LARGE SCALE GENOMIC DNA]</scope>
    <source>
        <strain evidence="3 4">DSM 100320</strain>
    </source>
</reference>